<dbReference type="InterPro" id="IPR000032">
    <property type="entry name" value="HPr-like"/>
</dbReference>
<evidence type="ECO:0000256" key="3">
    <source>
        <dbReference type="ARBA" id="ARBA00022683"/>
    </source>
</evidence>
<comment type="subcellular location">
    <subcellularLocation>
        <location evidence="1">Cytoplasm</location>
    </subcellularLocation>
</comment>
<dbReference type="PRINTS" id="PR00107">
    <property type="entry name" value="PHOSPHOCPHPR"/>
</dbReference>
<name>A0ABW2V4Q5_9BACL</name>
<reference evidence="6" key="1">
    <citation type="journal article" date="2019" name="Int. J. Syst. Evol. Microbiol.">
        <title>The Global Catalogue of Microorganisms (GCM) 10K type strain sequencing project: providing services to taxonomists for standard genome sequencing and annotation.</title>
        <authorList>
            <consortium name="The Broad Institute Genomics Platform"/>
            <consortium name="The Broad Institute Genome Sequencing Center for Infectious Disease"/>
            <person name="Wu L."/>
            <person name="Ma J."/>
        </authorList>
    </citation>
    <scope>NUCLEOTIDE SEQUENCE [LARGE SCALE GENOMIC DNA]</scope>
    <source>
        <strain evidence="6">JCM 18657</strain>
    </source>
</reference>
<organism evidence="5 6">
    <name type="scientific">Paenibacillus thermoaerophilus</name>
    <dbReference type="NCBI Taxonomy" id="1215385"/>
    <lineage>
        <taxon>Bacteria</taxon>
        <taxon>Bacillati</taxon>
        <taxon>Bacillota</taxon>
        <taxon>Bacilli</taxon>
        <taxon>Bacillales</taxon>
        <taxon>Paenibacillaceae</taxon>
        <taxon>Paenibacillus</taxon>
    </lineage>
</organism>
<dbReference type="RefSeq" id="WP_246068050.1">
    <property type="nucleotide sequence ID" value="NZ_JBHTGQ010000014.1"/>
</dbReference>
<dbReference type="Proteomes" id="UP001596528">
    <property type="component" value="Unassembled WGS sequence"/>
</dbReference>
<dbReference type="PANTHER" id="PTHR33705:SF2">
    <property type="entry name" value="PHOSPHOCARRIER PROTEIN NPR"/>
    <property type="match status" value="1"/>
</dbReference>
<evidence type="ECO:0000313" key="5">
    <source>
        <dbReference type="EMBL" id="MFC7749552.1"/>
    </source>
</evidence>
<dbReference type="PANTHER" id="PTHR33705">
    <property type="entry name" value="PHOSPHOCARRIER PROTEIN HPR"/>
    <property type="match status" value="1"/>
</dbReference>
<keyword evidence="3" id="KW-0598">Phosphotransferase system</keyword>
<dbReference type="NCBIfam" id="TIGR01003">
    <property type="entry name" value="PTS_HPr_family"/>
    <property type="match status" value="1"/>
</dbReference>
<comment type="caution">
    <text evidence="5">The sequence shown here is derived from an EMBL/GenBank/DDBJ whole genome shotgun (WGS) entry which is preliminary data.</text>
</comment>
<evidence type="ECO:0000256" key="1">
    <source>
        <dbReference type="ARBA" id="ARBA00004496"/>
    </source>
</evidence>
<keyword evidence="2" id="KW-0963">Cytoplasm</keyword>
<feature type="domain" description="HPr" evidence="4">
    <location>
        <begin position="1"/>
        <end position="85"/>
    </location>
</feature>
<dbReference type="Gene3D" id="3.30.1340.10">
    <property type="entry name" value="HPr-like"/>
    <property type="match status" value="1"/>
</dbReference>
<evidence type="ECO:0000259" key="4">
    <source>
        <dbReference type="PROSITE" id="PS51350"/>
    </source>
</evidence>
<dbReference type="Pfam" id="PF00381">
    <property type="entry name" value="PTS-HPr"/>
    <property type="match status" value="1"/>
</dbReference>
<dbReference type="PROSITE" id="PS51350">
    <property type="entry name" value="PTS_HPR_DOM"/>
    <property type="match status" value="1"/>
</dbReference>
<keyword evidence="6" id="KW-1185">Reference proteome</keyword>
<dbReference type="EMBL" id="JBHTGQ010000014">
    <property type="protein sequence ID" value="MFC7749552.1"/>
    <property type="molecule type" value="Genomic_DNA"/>
</dbReference>
<dbReference type="InterPro" id="IPR035895">
    <property type="entry name" value="HPr-like_sf"/>
</dbReference>
<evidence type="ECO:0000256" key="2">
    <source>
        <dbReference type="ARBA" id="ARBA00022490"/>
    </source>
</evidence>
<dbReference type="SUPFAM" id="SSF55594">
    <property type="entry name" value="HPr-like"/>
    <property type="match status" value="1"/>
</dbReference>
<gene>
    <name evidence="5" type="ORF">ACFQWB_06275</name>
</gene>
<sequence length="85" mass="9418">MSVRVHDITLSRDFSPEELRRIAFEAGRFSSDIVLKFDGGASVIDMKSLLGLLLLSLRKGTRITLQTKGSDEEEAIHAICALLEE</sequence>
<protein>
    <submittedName>
        <fullName evidence="5">HPr family phosphocarrier protein</fullName>
    </submittedName>
</protein>
<proteinExistence type="predicted"/>
<accession>A0ABW2V4Q5</accession>
<dbReference type="InterPro" id="IPR050399">
    <property type="entry name" value="HPr"/>
</dbReference>
<evidence type="ECO:0000313" key="6">
    <source>
        <dbReference type="Proteomes" id="UP001596528"/>
    </source>
</evidence>